<feature type="region of interest" description="Disordered" evidence="1">
    <location>
        <begin position="32"/>
        <end position="55"/>
    </location>
</feature>
<accession>A0A653E3N9</accession>
<name>A0A653E3N9_9PSED</name>
<gene>
    <name evidence="2" type="ORF">PMYSY11_2295</name>
</gene>
<dbReference type="AlphaFoldDB" id="A0A653E3N9"/>
<sequence length="55" mass="5748">MPSLAPLLSFDAIALQTKQNGRAHALPNLGVHESKETQPPSQDATLPLSAAGLRS</sequence>
<dbReference type="EMBL" id="LR215729">
    <property type="protein sequence ID" value="VEV97340.1"/>
    <property type="molecule type" value="Genomic_DNA"/>
</dbReference>
<evidence type="ECO:0000256" key="1">
    <source>
        <dbReference type="SAM" id="MobiDB-lite"/>
    </source>
</evidence>
<organism evidence="2">
    <name type="scientific">Pseudomonas marincola</name>
    <dbReference type="NCBI Taxonomy" id="437900"/>
    <lineage>
        <taxon>Bacteria</taxon>
        <taxon>Pseudomonadati</taxon>
        <taxon>Pseudomonadota</taxon>
        <taxon>Gammaproteobacteria</taxon>
        <taxon>Pseudomonadales</taxon>
        <taxon>Pseudomonadaceae</taxon>
        <taxon>Pseudomonas</taxon>
    </lineage>
</organism>
<proteinExistence type="predicted"/>
<evidence type="ECO:0000313" key="2">
    <source>
        <dbReference type="EMBL" id="VEV97340.1"/>
    </source>
</evidence>
<reference evidence="2" key="1">
    <citation type="submission" date="2019-02" db="EMBL/GenBank/DDBJ databases">
        <authorList>
            <consortium name="Genoscope - CEA"/>
            <person name="William W."/>
        </authorList>
    </citation>
    <scope>NUCLEOTIDE SEQUENCE [LARGE SCALE GENOMIC DNA]</scope>
    <source>
        <strain evidence="2">YSy11</strain>
    </source>
</reference>
<protein>
    <submittedName>
        <fullName evidence="2">Uncharacterized protein</fullName>
    </submittedName>
</protein>